<dbReference type="AlphaFoldDB" id="A0A5A5RJR0"/>
<organism evidence="3 4">
    <name type="scientific">Microcystis aeruginosa NIES-2520</name>
    <dbReference type="NCBI Taxonomy" id="2303982"/>
    <lineage>
        <taxon>Bacteria</taxon>
        <taxon>Bacillati</taxon>
        <taxon>Cyanobacteriota</taxon>
        <taxon>Cyanophyceae</taxon>
        <taxon>Oscillatoriophycideae</taxon>
        <taxon>Chroococcales</taxon>
        <taxon>Microcystaceae</taxon>
        <taxon>Microcystis</taxon>
    </lineage>
</organism>
<evidence type="ECO:0000313" key="3">
    <source>
        <dbReference type="EMBL" id="GCA75185.1"/>
    </source>
</evidence>
<comment type="similarity">
    <text evidence="1">Belongs to the pirin family.</text>
</comment>
<evidence type="ECO:0000313" key="4">
    <source>
        <dbReference type="Proteomes" id="UP000324917"/>
    </source>
</evidence>
<dbReference type="Gene3D" id="2.60.120.10">
    <property type="entry name" value="Jelly Rolls"/>
    <property type="match status" value="1"/>
</dbReference>
<evidence type="ECO:0000259" key="2">
    <source>
        <dbReference type="Pfam" id="PF02678"/>
    </source>
</evidence>
<protein>
    <recommendedName>
        <fullName evidence="2">Pirin N-terminal domain-containing protein</fullName>
    </recommendedName>
</protein>
<dbReference type="InterPro" id="IPR014710">
    <property type="entry name" value="RmlC-like_jellyroll"/>
</dbReference>
<reference evidence="3 4" key="1">
    <citation type="submission" date="2018-09" db="EMBL/GenBank/DDBJ databases">
        <title>Evolutionary history of phycoerythrin pigmentation in the water bloom-forming cyanobacterium Microcystis aeruginosa.</title>
        <authorList>
            <person name="Tanabe Y."/>
            <person name="Tanabe Y."/>
            <person name="Yamaguchi H."/>
        </authorList>
    </citation>
    <scope>NUCLEOTIDE SEQUENCE [LARGE SCALE GENOMIC DNA]</scope>
    <source>
        <strain evidence="3 4">NIES-2520</strain>
    </source>
</reference>
<comment type="caution">
    <text evidence="3">The sequence shown here is derived from an EMBL/GenBank/DDBJ whole genome shotgun (WGS) entry which is preliminary data.</text>
</comment>
<name>A0A5A5RJR0_MICAE</name>
<dbReference type="Pfam" id="PF02678">
    <property type="entry name" value="Pirin"/>
    <property type="match status" value="1"/>
</dbReference>
<evidence type="ECO:0000256" key="1">
    <source>
        <dbReference type="RuleBase" id="RU003457"/>
    </source>
</evidence>
<dbReference type="InterPro" id="IPR003829">
    <property type="entry name" value="Pirin_N_dom"/>
</dbReference>
<feature type="domain" description="Pirin N-terminal" evidence="2">
    <location>
        <begin position="1"/>
        <end position="26"/>
    </location>
</feature>
<dbReference type="EMBL" id="BHVP01000031">
    <property type="protein sequence ID" value="GCA75185.1"/>
    <property type="molecule type" value="Genomic_DNA"/>
</dbReference>
<dbReference type="InterPro" id="IPR011051">
    <property type="entry name" value="RmlC_Cupin_sf"/>
</dbReference>
<proteinExistence type="inferred from homology"/>
<dbReference type="SUPFAM" id="SSF51182">
    <property type="entry name" value="RmlC-like cupins"/>
    <property type="match status" value="1"/>
</dbReference>
<dbReference type="Proteomes" id="UP000324917">
    <property type="component" value="Unassembled WGS sequence"/>
</dbReference>
<gene>
    <name evidence="3" type="ORF">MiTe_02016</name>
</gene>
<sequence>MEILTYVLAGELEHQDSLGTGSLIHTVKFNG</sequence>
<accession>A0A5A5RJR0</accession>